<protein>
    <submittedName>
        <fullName evidence="7">Leucyl aminopeptidase family protein</fullName>
    </submittedName>
</protein>
<dbReference type="GO" id="GO:0006508">
    <property type="term" value="P:proteolysis"/>
    <property type="evidence" value="ECO:0007669"/>
    <property type="project" value="UniProtKB-KW"/>
</dbReference>
<evidence type="ECO:0000313" key="8">
    <source>
        <dbReference type="Proteomes" id="UP001378188"/>
    </source>
</evidence>
<dbReference type="Pfam" id="PF00883">
    <property type="entry name" value="Peptidase_M17"/>
    <property type="match status" value="1"/>
</dbReference>
<dbReference type="PRINTS" id="PR00481">
    <property type="entry name" value="LAMNOPPTDASE"/>
</dbReference>
<keyword evidence="3" id="KW-0645">Protease</keyword>
<dbReference type="AlphaFoldDB" id="A0AAW9RG36"/>
<dbReference type="InterPro" id="IPR000819">
    <property type="entry name" value="Peptidase_M17_C"/>
</dbReference>
<keyword evidence="8" id="KW-1185">Reference proteome</keyword>
<evidence type="ECO:0000256" key="4">
    <source>
        <dbReference type="ARBA" id="ARBA00022801"/>
    </source>
</evidence>
<evidence type="ECO:0000313" key="7">
    <source>
        <dbReference type="EMBL" id="MEJ8570850.1"/>
    </source>
</evidence>
<evidence type="ECO:0000259" key="6">
    <source>
        <dbReference type="PROSITE" id="PS00631"/>
    </source>
</evidence>
<sequence>MTACLLPASTTLASVPIRFVEPGEDGSLEGLGDTECAYLEATGFKPTAGRIALLPDESGKLSRVLFGLGPSGATDRNGLLPGKLADLLPAGTYRFENDPDDGALAVLSFALGRYRFDAYKAGRADGQGKDGGDDVRLIVPDWIDAEDVERIAAGISLARDLINTPSNDMGPAELEAAARQLAERHGAAVAVTEGDDLLEAGFPMIHAVGRASHRAPRLIDITWGDPSALKLTLVGKGVCFDTGGLDIKPAAGMLMMKKDMGGAACVLGLASMVMAAKLPVRLRVLVPAVENAVGGNAFRPGDILRSRKGVTVEIGNTDAEGRLVLADALALADEEHPDLLIDMATLTGAARVALGPDLAAFFSRDEALAVEISRQSHAVQDPVWQLPLWQPYEKMLESKAADINNAGSGPFAGAITAGLFLARFVEKSTSWAHFDAYCWNRSSAPGRPEGGEAQAIRALYALIRNRYAA</sequence>
<comment type="caution">
    <text evidence="7">The sequence shown here is derived from an EMBL/GenBank/DDBJ whole genome shotgun (WGS) entry which is preliminary data.</text>
</comment>
<dbReference type="RefSeq" id="WP_340328548.1">
    <property type="nucleotide sequence ID" value="NZ_JAZHOF010000002.1"/>
</dbReference>
<dbReference type="InterPro" id="IPR048816">
    <property type="entry name" value="Peptidase_M17_N_1"/>
</dbReference>
<dbReference type="PROSITE" id="PS00631">
    <property type="entry name" value="CYTOSOL_AP"/>
    <property type="match status" value="1"/>
</dbReference>
<dbReference type="CDD" id="cd00433">
    <property type="entry name" value="Peptidase_M17"/>
    <property type="match status" value="1"/>
</dbReference>
<dbReference type="Pfam" id="PF21337">
    <property type="entry name" value="Peptidase_M17_N_1"/>
    <property type="match status" value="1"/>
</dbReference>
<dbReference type="Gene3D" id="3.40.630.10">
    <property type="entry name" value="Zn peptidases"/>
    <property type="match status" value="1"/>
</dbReference>
<evidence type="ECO:0000256" key="1">
    <source>
        <dbReference type="ARBA" id="ARBA00009528"/>
    </source>
</evidence>
<evidence type="ECO:0000256" key="2">
    <source>
        <dbReference type="ARBA" id="ARBA00022438"/>
    </source>
</evidence>
<evidence type="ECO:0000256" key="5">
    <source>
        <dbReference type="ARBA" id="ARBA00023211"/>
    </source>
</evidence>
<dbReference type="EMBL" id="JAZHOF010000002">
    <property type="protein sequence ID" value="MEJ8570850.1"/>
    <property type="molecule type" value="Genomic_DNA"/>
</dbReference>
<dbReference type="GO" id="GO:0070006">
    <property type="term" value="F:metalloaminopeptidase activity"/>
    <property type="evidence" value="ECO:0007669"/>
    <property type="project" value="InterPro"/>
</dbReference>
<keyword evidence="4" id="KW-0378">Hydrolase</keyword>
<dbReference type="SUPFAM" id="SSF53187">
    <property type="entry name" value="Zn-dependent exopeptidases"/>
    <property type="match status" value="1"/>
</dbReference>
<reference evidence="7 8" key="1">
    <citation type="submission" date="2024-02" db="EMBL/GenBank/DDBJ databases">
        <title>Genome analysis and characterization of Microbaculum marinisediminis sp. nov., isolated from marine sediment.</title>
        <authorList>
            <person name="Du Z.-J."/>
            <person name="Ye Y.-Q."/>
            <person name="Zhang Z.-R."/>
            <person name="Yuan S.-M."/>
            <person name="Zhang X.-Y."/>
        </authorList>
    </citation>
    <scope>NUCLEOTIDE SEQUENCE [LARGE SCALE GENOMIC DNA]</scope>
    <source>
        <strain evidence="7 8">SDUM1044001</strain>
    </source>
</reference>
<dbReference type="InterPro" id="IPR011356">
    <property type="entry name" value="Leucine_aapep/pepB"/>
</dbReference>
<dbReference type="Proteomes" id="UP001378188">
    <property type="component" value="Unassembled WGS sequence"/>
</dbReference>
<dbReference type="PANTHER" id="PTHR11963">
    <property type="entry name" value="LEUCINE AMINOPEPTIDASE-RELATED"/>
    <property type="match status" value="1"/>
</dbReference>
<keyword evidence="2 7" id="KW-0031">Aminopeptidase</keyword>
<organism evidence="7 8">
    <name type="scientific">Microbaculum marinum</name>
    <dbReference type="NCBI Taxonomy" id="1764581"/>
    <lineage>
        <taxon>Bacteria</taxon>
        <taxon>Pseudomonadati</taxon>
        <taxon>Pseudomonadota</taxon>
        <taxon>Alphaproteobacteria</taxon>
        <taxon>Hyphomicrobiales</taxon>
        <taxon>Tepidamorphaceae</taxon>
        <taxon>Microbaculum</taxon>
    </lineage>
</organism>
<keyword evidence="5" id="KW-0464">Manganese</keyword>
<dbReference type="InterPro" id="IPR043472">
    <property type="entry name" value="Macro_dom-like"/>
</dbReference>
<dbReference type="GO" id="GO:0030145">
    <property type="term" value="F:manganese ion binding"/>
    <property type="evidence" value="ECO:0007669"/>
    <property type="project" value="InterPro"/>
</dbReference>
<dbReference type="PANTHER" id="PTHR11963:SF20">
    <property type="entry name" value="PEPTIDASE B"/>
    <property type="match status" value="1"/>
</dbReference>
<evidence type="ECO:0000256" key="3">
    <source>
        <dbReference type="ARBA" id="ARBA00022670"/>
    </source>
</evidence>
<name>A0AAW9RG36_9HYPH</name>
<feature type="domain" description="Cytosol aminopeptidase" evidence="6">
    <location>
        <begin position="316"/>
        <end position="323"/>
    </location>
</feature>
<comment type="similarity">
    <text evidence="1">Belongs to the peptidase M17 family.</text>
</comment>
<proteinExistence type="inferred from homology"/>
<dbReference type="Gene3D" id="3.40.220.10">
    <property type="entry name" value="Leucine Aminopeptidase, subunit E, domain 1"/>
    <property type="match status" value="1"/>
</dbReference>
<gene>
    <name evidence="7" type="ORF">V3328_05165</name>
</gene>
<dbReference type="GO" id="GO:0005737">
    <property type="term" value="C:cytoplasm"/>
    <property type="evidence" value="ECO:0007669"/>
    <property type="project" value="InterPro"/>
</dbReference>
<accession>A0AAW9RG36</accession>